<evidence type="ECO:0000256" key="1">
    <source>
        <dbReference type="SAM" id="MobiDB-lite"/>
    </source>
</evidence>
<comment type="caution">
    <text evidence="2">The sequence shown here is derived from an EMBL/GenBank/DDBJ whole genome shotgun (WGS) entry which is preliminary data.</text>
</comment>
<accession>A0A4C1T0A4</accession>
<gene>
    <name evidence="2" type="ORF">EVAR_92768_1</name>
</gene>
<dbReference type="AlphaFoldDB" id="A0A4C1T0A4"/>
<protein>
    <submittedName>
        <fullName evidence="2">Uncharacterized protein</fullName>
    </submittedName>
</protein>
<proteinExistence type="predicted"/>
<sequence>MLAVDCSNAKDNAKEVENLIDLSTVEIVNDESSSTNEGTRNSCTNSLHKRNDTLINLKPKEELMKLTKYYKPQPKETKQLFLERMLAALGKYDINPEWQNLNAASTSQVRALESDSSCITTLRSEGSNVVIRASRN</sequence>
<evidence type="ECO:0000313" key="2">
    <source>
        <dbReference type="EMBL" id="GBP06868.1"/>
    </source>
</evidence>
<dbReference type="Proteomes" id="UP000299102">
    <property type="component" value="Unassembled WGS sequence"/>
</dbReference>
<keyword evidence="3" id="KW-1185">Reference proteome</keyword>
<name>A0A4C1T0A4_EUMVA</name>
<dbReference type="EMBL" id="BGZK01000023">
    <property type="protein sequence ID" value="GBP06868.1"/>
    <property type="molecule type" value="Genomic_DNA"/>
</dbReference>
<organism evidence="2 3">
    <name type="scientific">Eumeta variegata</name>
    <name type="common">Bagworm moth</name>
    <name type="synonym">Eumeta japonica</name>
    <dbReference type="NCBI Taxonomy" id="151549"/>
    <lineage>
        <taxon>Eukaryota</taxon>
        <taxon>Metazoa</taxon>
        <taxon>Ecdysozoa</taxon>
        <taxon>Arthropoda</taxon>
        <taxon>Hexapoda</taxon>
        <taxon>Insecta</taxon>
        <taxon>Pterygota</taxon>
        <taxon>Neoptera</taxon>
        <taxon>Endopterygota</taxon>
        <taxon>Lepidoptera</taxon>
        <taxon>Glossata</taxon>
        <taxon>Ditrysia</taxon>
        <taxon>Tineoidea</taxon>
        <taxon>Psychidae</taxon>
        <taxon>Oiketicinae</taxon>
        <taxon>Eumeta</taxon>
    </lineage>
</organism>
<reference evidence="2 3" key="1">
    <citation type="journal article" date="2019" name="Commun. Biol.">
        <title>The bagworm genome reveals a unique fibroin gene that provides high tensile strength.</title>
        <authorList>
            <person name="Kono N."/>
            <person name="Nakamura H."/>
            <person name="Ohtoshi R."/>
            <person name="Tomita M."/>
            <person name="Numata K."/>
            <person name="Arakawa K."/>
        </authorList>
    </citation>
    <scope>NUCLEOTIDE SEQUENCE [LARGE SCALE GENOMIC DNA]</scope>
</reference>
<feature type="region of interest" description="Disordered" evidence="1">
    <location>
        <begin position="30"/>
        <end position="51"/>
    </location>
</feature>
<evidence type="ECO:0000313" key="3">
    <source>
        <dbReference type="Proteomes" id="UP000299102"/>
    </source>
</evidence>
<feature type="compositionally biased region" description="Polar residues" evidence="1">
    <location>
        <begin position="30"/>
        <end position="46"/>
    </location>
</feature>